<proteinExistence type="predicted"/>
<evidence type="ECO:0000313" key="1">
    <source>
        <dbReference type="EnsemblMetazoa" id="tetur10g03030.1"/>
    </source>
</evidence>
<sequence length="33" mass="3992">MKGHFWTNLVDSYGRLPILNTPPLFDFQRDWII</sequence>
<dbReference type="Proteomes" id="UP000015104">
    <property type="component" value="Unassembled WGS sequence"/>
</dbReference>
<protein>
    <submittedName>
        <fullName evidence="1">Uncharacterized protein</fullName>
    </submittedName>
</protein>
<name>T1KFG4_TETUR</name>
<dbReference type="AlphaFoldDB" id="T1KFG4"/>
<dbReference type="HOGENOM" id="CLU_3385349_0_0_1"/>
<reference evidence="2" key="1">
    <citation type="submission" date="2011-08" db="EMBL/GenBank/DDBJ databases">
        <authorList>
            <person name="Rombauts S."/>
        </authorList>
    </citation>
    <scope>NUCLEOTIDE SEQUENCE</scope>
    <source>
        <strain evidence="2">London</strain>
    </source>
</reference>
<dbReference type="EMBL" id="CAEY01000036">
    <property type="status" value="NOT_ANNOTATED_CDS"/>
    <property type="molecule type" value="Genomic_DNA"/>
</dbReference>
<keyword evidence="2" id="KW-1185">Reference proteome</keyword>
<evidence type="ECO:0000313" key="2">
    <source>
        <dbReference type="Proteomes" id="UP000015104"/>
    </source>
</evidence>
<organism evidence="1 2">
    <name type="scientific">Tetranychus urticae</name>
    <name type="common">Two-spotted spider mite</name>
    <dbReference type="NCBI Taxonomy" id="32264"/>
    <lineage>
        <taxon>Eukaryota</taxon>
        <taxon>Metazoa</taxon>
        <taxon>Ecdysozoa</taxon>
        <taxon>Arthropoda</taxon>
        <taxon>Chelicerata</taxon>
        <taxon>Arachnida</taxon>
        <taxon>Acari</taxon>
        <taxon>Acariformes</taxon>
        <taxon>Trombidiformes</taxon>
        <taxon>Prostigmata</taxon>
        <taxon>Eleutherengona</taxon>
        <taxon>Raphignathae</taxon>
        <taxon>Tetranychoidea</taxon>
        <taxon>Tetranychidae</taxon>
        <taxon>Tetranychus</taxon>
    </lineage>
</organism>
<reference evidence="1" key="2">
    <citation type="submission" date="2015-06" db="UniProtKB">
        <authorList>
            <consortium name="EnsemblMetazoa"/>
        </authorList>
    </citation>
    <scope>IDENTIFICATION</scope>
</reference>
<dbReference type="EnsemblMetazoa" id="tetur10g03030.1">
    <property type="protein sequence ID" value="tetur10g03030.1"/>
    <property type="gene ID" value="tetur10g03030"/>
</dbReference>
<accession>T1KFG4</accession>